<evidence type="ECO:0000313" key="3">
    <source>
        <dbReference type="Proteomes" id="UP000092498"/>
    </source>
</evidence>
<feature type="compositionally biased region" description="Basic and acidic residues" evidence="1">
    <location>
        <begin position="84"/>
        <end position="95"/>
    </location>
</feature>
<accession>A0A1B1AH15</accession>
<feature type="region of interest" description="Disordered" evidence="1">
    <location>
        <begin position="84"/>
        <end position="122"/>
    </location>
</feature>
<proteinExistence type="predicted"/>
<dbReference type="KEGG" id="cbot:ATE48_07890"/>
<dbReference type="AlphaFoldDB" id="A0A1B1AH15"/>
<protein>
    <submittedName>
        <fullName evidence="2">Uncharacterized protein</fullName>
    </submittedName>
</protein>
<dbReference type="InParanoid" id="A0A1B1AH15"/>
<gene>
    <name evidence="2" type="ORF">ATE48_07890</name>
</gene>
<dbReference type="EMBL" id="CP013244">
    <property type="protein sequence ID" value="ANP45852.1"/>
    <property type="molecule type" value="Genomic_DNA"/>
</dbReference>
<organism evidence="2 3">
    <name type="scientific">Candidatus Viadribacter manganicus</name>
    <dbReference type="NCBI Taxonomy" id="1759059"/>
    <lineage>
        <taxon>Bacteria</taxon>
        <taxon>Pseudomonadati</taxon>
        <taxon>Pseudomonadota</taxon>
        <taxon>Alphaproteobacteria</taxon>
        <taxon>Hyphomonadales</taxon>
        <taxon>Hyphomonadaceae</taxon>
        <taxon>Candidatus Viadribacter</taxon>
    </lineage>
</organism>
<sequence>MHATGAIEGKTIMNDYVTTLPRTPSYAAPPSADAPFEQRESWCDAYVSRLIPAAPEIVSPEDIGQTHRFEVEFNACKLDPQEYRRQTLEETERIPESFSDPLPREEKAESNGRADGGERQSQ</sequence>
<dbReference type="Proteomes" id="UP000092498">
    <property type="component" value="Chromosome"/>
</dbReference>
<name>A0A1B1AH15_9PROT</name>
<feature type="compositionally biased region" description="Basic and acidic residues" evidence="1">
    <location>
        <begin position="102"/>
        <end position="122"/>
    </location>
</feature>
<evidence type="ECO:0000256" key="1">
    <source>
        <dbReference type="SAM" id="MobiDB-lite"/>
    </source>
</evidence>
<keyword evidence="3" id="KW-1185">Reference proteome</keyword>
<reference evidence="2 3" key="1">
    <citation type="submission" date="2015-11" db="EMBL/GenBank/DDBJ databases">
        <title>Whole-Genome Sequence of Candidatus Oderbacter manganicum from the National Park Lower Oder Valley, Germany.</title>
        <authorList>
            <person name="Braun B."/>
            <person name="Liere K."/>
            <person name="Szewzyk U."/>
        </authorList>
    </citation>
    <scope>NUCLEOTIDE SEQUENCE [LARGE SCALE GENOMIC DNA]</scope>
    <source>
        <strain evidence="2 3">OTSz_A_272</strain>
    </source>
</reference>
<evidence type="ECO:0000313" key="2">
    <source>
        <dbReference type="EMBL" id="ANP45852.1"/>
    </source>
</evidence>